<dbReference type="HOGENOM" id="CLU_610192_0_0_1"/>
<dbReference type="EMBL" id="JH431816">
    <property type="status" value="NOT_ANNOTATED_CDS"/>
    <property type="molecule type" value="Genomic_DNA"/>
</dbReference>
<proteinExistence type="predicted"/>
<reference evidence="1" key="2">
    <citation type="submission" date="2015-02" db="UniProtKB">
        <authorList>
            <consortium name="EnsemblMetazoa"/>
        </authorList>
    </citation>
    <scope>IDENTIFICATION</scope>
</reference>
<protein>
    <recommendedName>
        <fullName evidence="3">F-box domain-containing protein</fullName>
    </recommendedName>
</protein>
<dbReference type="AlphaFoldDB" id="T1J313"/>
<dbReference type="InterPro" id="IPR032675">
    <property type="entry name" value="LRR_dom_sf"/>
</dbReference>
<dbReference type="Proteomes" id="UP000014500">
    <property type="component" value="Unassembled WGS sequence"/>
</dbReference>
<evidence type="ECO:0000313" key="1">
    <source>
        <dbReference type="EnsemblMetazoa" id="SMAR007970-PA"/>
    </source>
</evidence>
<reference evidence="2" key="1">
    <citation type="submission" date="2011-05" db="EMBL/GenBank/DDBJ databases">
        <authorList>
            <person name="Richards S.R."/>
            <person name="Qu J."/>
            <person name="Jiang H."/>
            <person name="Jhangiani S.N."/>
            <person name="Agravi P."/>
            <person name="Goodspeed R."/>
            <person name="Gross S."/>
            <person name="Mandapat C."/>
            <person name="Jackson L."/>
            <person name="Mathew T."/>
            <person name="Pu L."/>
            <person name="Thornton R."/>
            <person name="Saada N."/>
            <person name="Wilczek-Boney K.B."/>
            <person name="Lee S."/>
            <person name="Kovar C."/>
            <person name="Wu Y."/>
            <person name="Scherer S.E."/>
            <person name="Worley K.C."/>
            <person name="Muzny D.M."/>
            <person name="Gibbs R."/>
        </authorList>
    </citation>
    <scope>NUCLEOTIDE SEQUENCE</scope>
    <source>
        <strain evidence="2">Brora</strain>
    </source>
</reference>
<dbReference type="Gene3D" id="3.80.10.10">
    <property type="entry name" value="Ribonuclease Inhibitor"/>
    <property type="match status" value="1"/>
</dbReference>
<dbReference type="PhylomeDB" id="T1J313"/>
<name>T1J313_STRMM</name>
<evidence type="ECO:0000313" key="2">
    <source>
        <dbReference type="Proteomes" id="UP000014500"/>
    </source>
</evidence>
<evidence type="ECO:0008006" key="3">
    <source>
        <dbReference type="Google" id="ProtNLM"/>
    </source>
</evidence>
<dbReference type="EnsemblMetazoa" id="SMAR007970-RA">
    <property type="protein sequence ID" value="SMAR007970-PA"/>
    <property type="gene ID" value="SMAR007970"/>
</dbReference>
<sequence length="449" mass="51404">MEKLSDMAMFTICFSVLQVSIVSELPAMGEQVKKLMKYFQALPEHMCDEILSVLIEHDFSDEGGGDLVPGAEHIAPFVRDNIKKLSLDFDGDEFVFEDLLYFSGSKLKNLEELKLPDEYHLDQQVCRQMCILMPNLRKLDLNGCQLDQDAMPFIANLPLIEFDPGHSITERAVEQLCQTDSLARQTLRVFRIGDYGLPTACYHKLLSSMKLLEDLDSEDSKWFINLPHALQHRQFNLRKLNFDSSLDMVEEELEIVLSTCPKLTNIKITSHVFTPRIMCTLTMFEHLANLNINVVSNGDQRVEDKNQLCERICLDNASFPVLSKLTLSDSRDAWISNGYLFRILEMCPHLDTLKLWRCDGFSNKIATELAGLMAKRRLKHLFIEFCNLLGPNGVDDLLKIPSLIELKVLLFTTDVVKQHFDSHPLHDDANKYSVDLKLIVFVDFLGLFH</sequence>
<dbReference type="SUPFAM" id="SSF52047">
    <property type="entry name" value="RNI-like"/>
    <property type="match status" value="1"/>
</dbReference>
<keyword evidence="2" id="KW-1185">Reference proteome</keyword>
<organism evidence="1 2">
    <name type="scientific">Strigamia maritima</name>
    <name type="common">European centipede</name>
    <name type="synonym">Geophilus maritimus</name>
    <dbReference type="NCBI Taxonomy" id="126957"/>
    <lineage>
        <taxon>Eukaryota</taxon>
        <taxon>Metazoa</taxon>
        <taxon>Ecdysozoa</taxon>
        <taxon>Arthropoda</taxon>
        <taxon>Myriapoda</taxon>
        <taxon>Chilopoda</taxon>
        <taxon>Pleurostigmophora</taxon>
        <taxon>Geophilomorpha</taxon>
        <taxon>Linotaeniidae</taxon>
        <taxon>Strigamia</taxon>
    </lineage>
</organism>
<accession>T1J313</accession>